<proteinExistence type="predicted"/>
<keyword evidence="1" id="KW-1133">Transmembrane helix</keyword>
<dbReference type="Proteomes" id="UP001439008">
    <property type="component" value="Unassembled WGS sequence"/>
</dbReference>
<comment type="caution">
    <text evidence="2">The sequence shown here is derived from an EMBL/GenBank/DDBJ whole genome shotgun (WGS) entry which is preliminary data.</text>
</comment>
<accession>A0ABV2AQ36</accession>
<evidence type="ECO:0000313" key="3">
    <source>
        <dbReference type="Proteomes" id="UP001439008"/>
    </source>
</evidence>
<evidence type="ECO:0000256" key="1">
    <source>
        <dbReference type="SAM" id="Phobius"/>
    </source>
</evidence>
<feature type="transmembrane region" description="Helical" evidence="1">
    <location>
        <begin position="69"/>
        <end position="90"/>
    </location>
</feature>
<name>A0ABV2AQ36_9EUKA</name>
<keyword evidence="1" id="KW-0812">Transmembrane</keyword>
<dbReference type="EMBL" id="JBDODL010001591">
    <property type="protein sequence ID" value="MES1921654.1"/>
    <property type="molecule type" value="Genomic_DNA"/>
</dbReference>
<protein>
    <submittedName>
        <fullName evidence="2">Uncharacterized protein</fullName>
    </submittedName>
</protein>
<reference evidence="2 3" key="1">
    <citation type="journal article" date="2024" name="BMC Biol.">
        <title>Comparative genomics of Ascetosporea gives new insight into the evolutionary basis for animal parasitism in Rhizaria.</title>
        <authorList>
            <person name="Hiltunen Thoren M."/>
            <person name="Onut-Brannstrom I."/>
            <person name="Alfjorden A."/>
            <person name="Peckova H."/>
            <person name="Swords F."/>
            <person name="Hooper C."/>
            <person name="Holzer A.S."/>
            <person name="Bass D."/>
            <person name="Burki F."/>
        </authorList>
    </citation>
    <scope>NUCLEOTIDE SEQUENCE [LARGE SCALE GENOMIC DNA]</scope>
    <source>
        <strain evidence="2">20-A016</strain>
    </source>
</reference>
<gene>
    <name evidence="2" type="ORF">MHBO_003184</name>
</gene>
<organism evidence="2 3">
    <name type="scientific">Bonamia ostreae</name>
    <dbReference type="NCBI Taxonomy" id="126728"/>
    <lineage>
        <taxon>Eukaryota</taxon>
        <taxon>Sar</taxon>
        <taxon>Rhizaria</taxon>
        <taxon>Endomyxa</taxon>
        <taxon>Ascetosporea</taxon>
        <taxon>Haplosporida</taxon>
        <taxon>Bonamia</taxon>
    </lineage>
</organism>
<keyword evidence="1" id="KW-0472">Membrane</keyword>
<keyword evidence="3" id="KW-1185">Reference proteome</keyword>
<sequence>MSKLTICLCAMSTVDFVSLEPLKNGFTLILLKVSNYCKNLTATEMEYLLDILIISNIIIRVSTIKLKLLWLKLLYGIFIIIAQSFVANMVDSEQQTVKRTILFKIISSS</sequence>
<evidence type="ECO:0000313" key="2">
    <source>
        <dbReference type="EMBL" id="MES1921654.1"/>
    </source>
</evidence>